<accession>A0A395JT47</accession>
<evidence type="ECO:0000313" key="3">
    <source>
        <dbReference type="Proteomes" id="UP000253083"/>
    </source>
</evidence>
<sequence length="213" mass="23064">MNKVAFISQSGNVMKSSLACAMAVECSSNGLDVAIADLDKEHRTVAQWLTTRIENEIEPTFPVHSVDSATDALNCFNNESLAIIDAPSRATSATALIAQNVDLVVLPTPPSKKDIDLSLSTLYQLVNDGVPMNRLVLVFTRVGSAAELNQAIEYVRMADFGDSSLQVLSSAIWERVGYRGAINDSYSITETSFQTLNDSAKGVVHQLLSKLLR</sequence>
<organism evidence="2 3">
    <name type="scientific">Arenicella xantha</name>
    <dbReference type="NCBI Taxonomy" id="644221"/>
    <lineage>
        <taxon>Bacteria</taxon>
        <taxon>Pseudomonadati</taxon>
        <taxon>Pseudomonadota</taxon>
        <taxon>Gammaproteobacteria</taxon>
        <taxon>Arenicellales</taxon>
        <taxon>Arenicellaceae</taxon>
        <taxon>Arenicella</taxon>
    </lineage>
</organism>
<dbReference type="EMBL" id="QNRT01000001">
    <property type="protein sequence ID" value="RBP53512.1"/>
    <property type="molecule type" value="Genomic_DNA"/>
</dbReference>
<dbReference type="Pfam" id="PF01656">
    <property type="entry name" value="CbiA"/>
    <property type="match status" value="1"/>
</dbReference>
<keyword evidence="3" id="KW-1185">Reference proteome</keyword>
<dbReference type="Proteomes" id="UP000253083">
    <property type="component" value="Unassembled WGS sequence"/>
</dbReference>
<dbReference type="InterPro" id="IPR002586">
    <property type="entry name" value="CobQ/CobB/MinD/ParA_Nub-bd_dom"/>
</dbReference>
<comment type="caution">
    <text evidence="2">The sequence shown here is derived from an EMBL/GenBank/DDBJ whole genome shotgun (WGS) entry which is preliminary data.</text>
</comment>
<dbReference type="Gene3D" id="3.40.50.300">
    <property type="entry name" value="P-loop containing nucleotide triphosphate hydrolases"/>
    <property type="match status" value="1"/>
</dbReference>
<proteinExistence type="predicted"/>
<dbReference type="AlphaFoldDB" id="A0A395JT47"/>
<evidence type="ECO:0000313" key="2">
    <source>
        <dbReference type="EMBL" id="RBP53512.1"/>
    </source>
</evidence>
<protein>
    <submittedName>
        <fullName evidence="2">CobQ/CobB/MinD/ParA family nucleotide binding protein</fullName>
    </submittedName>
</protein>
<dbReference type="OrthoDB" id="69313at2"/>
<dbReference type="SUPFAM" id="SSF52540">
    <property type="entry name" value="P-loop containing nucleoside triphosphate hydrolases"/>
    <property type="match status" value="1"/>
</dbReference>
<feature type="domain" description="CobQ/CobB/MinD/ParA nucleotide binding" evidence="1">
    <location>
        <begin position="4"/>
        <end position="167"/>
    </location>
</feature>
<dbReference type="RefSeq" id="WP_113953071.1">
    <property type="nucleotide sequence ID" value="NZ_QNRT01000001.1"/>
</dbReference>
<dbReference type="InterPro" id="IPR027417">
    <property type="entry name" value="P-loop_NTPase"/>
</dbReference>
<dbReference type="InParanoid" id="A0A395JT47"/>
<name>A0A395JT47_9GAMM</name>
<gene>
    <name evidence="2" type="ORF">DFR28_101899</name>
</gene>
<evidence type="ECO:0000259" key="1">
    <source>
        <dbReference type="Pfam" id="PF01656"/>
    </source>
</evidence>
<reference evidence="2 3" key="1">
    <citation type="submission" date="2018-06" db="EMBL/GenBank/DDBJ databases">
        <title>Genomic Encyclopedia of Type Strains, Phase IV (KMG-IV): sequencing the most valuable type-strain genomes for metagenomic binning, comparative biology and taxonomic classification.</title>
        <authorList>
            <person name="Goeker M."/>
        </authorList>
    </citation>
    <scope>NUCLEOTIDE SEQUENCE [LARGE SCALE GENOMIC DNA]</scope>
    <source>
        <strain evidence="2 3">DSM 24032</strain>
    </source>
</reference>